<evidence type="ECO:0000256" key="1">
    <source>
        <dbReference type="ARBA" id="ARBA00004651"/>
    </source>
</evidence>
<evidence type="ECO:0000313" key="10">
    <source>
        <dbReference type="Proteomes" id="UP000184052"/>
    </source>
</evidence>
<comment type="similarity">
    <text evidence="7">Belongs to the binding-protein-dependent transport system permease family.</text>
</comment>
<keyword evidence="10" id="KW-1185">Reference proteome</keyword>
<sequence length="266" mass="30118">MKRFINTDKKRYVGYSDKIYLNKTVTALFYIMLIMVWQILVDQMEVPDWILPSPVVILREFINSFPLLLKHGRVTIIEVLGGFAISLVLGTVLSILMDKYRLIKDLFYPFMIITQTVPLMALAPLLMVWFGFGLTPKIIVVVLVCFFPIAVSLTEGLSSVDGELIDLMRSMNATENQIFFKCKLPAAMPSFFAGLRIAATYSVMGAVISEWVGAQEGLGIFMTRVMKSYRIPALFADIVFIIIMTLIFVAVIDFCGKKLMPWRKAK</sequence>
<dbReference type="RefSeq" id="WP_073045399.1">
    <property type="nucleotide sequence ID" value="NZ_FQZL01000004.1"/>
</dbReference>
<organism evidence="9 10">
    <name type="scientific">Dethiosulfatibacter aminovorans DSM 17477</name>
    <dbReference type="NCBI Taxonomy" id="1121476"/>
    <lineage>
        <taxon>Bacteria</taxon>
        <taxon>Bacillati</taxon>
        <taxon>Bacillota</taxon>
        <taxon>Tissierellia</taxon>
        <taxon>Dethiosulfatibacter</taxon>
    </lineage>
</organism>
<keyword evidence="6 7" id="KW-0472">Membrane</keyword>
<evidence type="ECO:0000256" key="3">
    <source>
        <dbReference type="ARBA" id="ARBA00022475"/>
    </source>
</evidence>
<dbReference type="InterPro" id="IPR000515">
    <property type="entry name" value="MetI-like"/>
</dbReference>
<evidence type="ECO:0000256" key="7">
    <source>
        <dbReference type="RuleBase" id="RU363032"/>
    </source>
</evidence>
<evidence type="ECO:0000313" key="9">
    <source>
        <dbReference type="EMBL" id="SHI33836.1"/>
    </source>
</evidence>
<comment type="subcellular location">
    <subcellularLocation>
        <location evidence="1 7">Cell membrane</location>
        <topology evidence="1 7">Multi-pass membrane protein</topology>
    </subcellularLocation>
</comment>
<dbReference type="GO" id="GO:0005886">
    <property type="term" value="C:plasma membrane"/>
    <property type="evidence" value="ECO:0007669"/>
    <property type="project" value="UniProtKB-SubCell"/>
</dbReference>
<keyword evidence="5 7" id="KW-1133">Transmembrane helix</keyword>
<evidence type="ECO:0000256" key="2">
    <source>
        <dbReference type="ARBA" id="ARBA00022448"/>
    </source>
</evidence>
<keyword evidence="2 7" id="KW-0813">Transport</keyword>
<dbReference type="PROSITE" id="PS50928">
    <property type="entry name" value="ABC_TM1"/>
    <property type="match status" value="1"/>
</dbReference>
<feature type="domain" description="ABC transmembrane type-1" evidence="8">
    <location>
        <begin position="72"/>
        <end position="252"/>
    </location>
</feature>
<feature type="transmembrane region" description="Helical" evidence="7">
    <location>
        <begin position="74"/>
        <end position="96"/>
    </location>
</feature>
<evidence type="ECO:0000256" key="5">
    <source>
        <dbReference type="ARBA" id="ARBA00022989"/>
    </source>
</evidence>
<feature type="transmembrane region" description="Helical" evidence="7">
    <location>
        <begin position="138"/>
        <end position="160"/>
    </location>
</feature>
<dbReference type="InterPro" id="IPR035906">
    <property type="entry name" value="MetI-like_sf"/>
</dbReference>
<dbReference type="AlphaFoldDB" id="A0A1M6ABI1"/>
<protein>
    <submittedName>
        <fullName evidence="9">ABC-type nitrate/sulfonate/bicarbonate transport system, permease component</fullName>
    </submittedName>
</protein>
<dbReference type="CDD" id="cd06261">
    <property type="entry name" value="TM_PBP2"/>
    <property type="match status" value="1"/>
</dbReference>
<accession>A0A1M6ABI1</accession>
<dbReference type="PANTHER" id="PTHR30151:SF20">
    <property type="entry name" value="ABC TRANSPORTER PERMEASE PROTEIN HI_0355-RELATED"/>
    <property type="match status" value="1"/>
</dbReference>
<dbReference type="STRING" id="1121476.SAMN02745751_00060"/>
<feature type="transmembrane region" description="Helical" evidence="7">
    <location>
        <begin position="233"/>
        <end position="256"/>
    </location>
</feature>
<evidence type="ECO:0000259" key="8">
    <source>
        <dbReference type="PROSITE" id="PS50928"/>
    </source>
</evidence>
<dbReference type="EMBL" id="FQZL01000004">
    <property type="protein sequence ID" value="SHI33836.1"/>
    <property type="molecule type" value="Genomic_DNA"/>
</dbReference>
<proteinExistence type="inferred from homology"/>
<keyword evidence="3" id="KW-1003">Cell membrane</keyword>
<dbReference type="GO" id="GO:0055085">
    <property type="term" value="P:transmembrane transport"/>
    <property type="evidence" value="ECO:0007669"/>
    <property type="project" value="InterPro"/>
</dbReference>
<feature type="transmembrane region" description="Helical" evidence="7">
    <location>
        <begin position="20"/>
        <end position="40"/>
    </location>
</feature>
<evidence type="ECO:0000256" key="6">
    <source>
        <dbReference type="ARBA" id="ARBA00023136"/>
    </source>
</evidence>
<reference evidence="9 10" key="1">
    <citation type="submission" date="2016-11" db="EMBL/GenBank/DDBJ databases">
        <authorList>
            <person name="Jaros S."/>
            <person name="Januszkiewicz K."/>
            <person name="Wedrychowicz H."/>
        </authorList>
    </citation>
    <scope>NUCLEOTIDE SEQUENCE [LARGE SCALE GENOMIC DNA]</scope>
    <source>
        <strain evidence="9 10">DSM 17477</strain>
    </source>
</reference>
<keyword evidence="4 7" id="KW-0812">Transmembrane</keyword>
<name>A0A1M6ABI1_9FIRM</name>
<dbReference type="SUPFAM" id="SSF161098">
    <property type="entry name" value="MetI-like"/>
    <property type="match status" value="1"/>
</dbReference>
<evidence type="ECO:0000256" key="4">
    <source>
        <dbReference type="ARBA" id="ARBA00022692"/>
    </source>
</evidence>
<dbReference type="Pfam" id="PF00528">
    <property type="entry name" value="BPD_transp_1"/>
    <property type="match status" value="1"/>
</dbReference>
<dbReference type="OrthoDB" id="9804353at2"/>
<feature type="transmembrane region" description="Helical" evidence="7">
    <location>
        <begin position="108"/>
        <end position="132"/>
    </location>
</feature>
<feature type="transmembrane region" description="Helical" evidence="7">
    <location>
        <begin position="191"/>
        <end position="213"/>
    </location>
</feature>
<gene>
    <name evidence="9" type="ORF">SAMN02745751_00060</name>
</gene>
<dbReference type="Proteomes" id="UP000184052">
    <property type="component" value="Unassembled WGS sequence"/>
</dbReference>
<dbReference type="Gene3D" id="1.10.3720.10">
    <property type="entry name" value="MetI-like"/>
    <property type="match status" value="1"/>
</dbReference>
<dbReference type="PANTHER" id="PTHR30151">
    <property type="entry name" value="ALKANE SULFONATE ABC TRANSPORTER-RELATED, MEMBRANE SUBUNIT"/>
    <property type="match status" value="1"/>
</dbReference>